<accession>A0A2T5FWV1</accession>
<comment type="caution">
    <text evidence="1">The sequence shown here is derived from an EMBL/GenBank/DDBJ whole genome shotgun (WGS) entry which is preliminary data.</text>
</comment>
<evidence type="ECO:0000313" key="2">
    <source>
        <dbReference type="Proteomes" id="UP000244162"/>
    </source>
</evidence>
<name>A0A2T5FWV1_9SPHN</name>
<gene>
    <name evidence="1" type="ORF">CLG96_14305</name>
</gene>
<protein>
    <submittedName>
        <fullName evidence="1">Uncharacterized protein</fullName>
    </submittedName>
</protein>
<organism evidence="1 2">
    <name type="scientific">Sphingomonas oleivorans</name>
    <dbReference type="NCBI Taxonomy" id="1735121"/>
    <lineage>
        <taxon>Bacteria</taxon>
        <taxon>Pseudomonadati</taxon>
        <taxon>Pseudomonadota</taxon>
        <taxon>Alphaproteobacteria</taxon>
        <taxon>Sphingomonadales</taxon>
        <taxon>Sphingomonadaceae</taxon>
        <taxon>Sphingomonas</taxon>
    </lineage>
</organism>
<evidence type="ECO:0000313" key="1">
    <source>
        <dbReference type="EMBL" id="PTQ10271.1"/>
    </source>
</evidence>
<proteinExistence type="predicted"/>
<keyword evidence="2" id="KW-1185">Reference proteome</keyword>
<dbReference type="AlphaFoldDB" id="A0A2T5FWV1"/>
<reference evidence="1 2" key="1">
    <citation type="submission" date="2017-09" db="EMBL/GenBank/DDBJ databases">
        <title>Sphingomonas panjinensis sp.nov., isolated from oil-contaminated soil.</title>
        <authorList>
            <person name="Wang L."/>
            <person name="Chen L."/>
        </authorList>
    </citation>
    <scope>NUCLEOTIDE SEQUENCE [LARGE SCALE GENOMIC DNA]</scope>
    <source>
        <strain evidence="1 2">FW-11</strain>
    </source>
</reference>
<dbReference type="Proteomes" id="UP000244162">
    <property type="component" value="Unassembled WGS sequence"/>
</dbReference>
<sequence length="63" mass="7096">MLSAAEDRALALLDTAVASTDAAEWHFGAKIAGHIVSEYPNHEWPGAREEQRVWFLSRRWGNC</sequence>
<dbReference type="EMBL" id="NWBU01000010">
    <property type="protein sequence ID" value="PTQ10271.1"/>
    <property type="molecule type" value="Genomic_DNA"/>
</dbReference>